<evidence type="ECO:0000313" key="2">
    <source>
        <dbReference type="Proteomes" id="UP000034832"/>
    </source>
</evidence>
<dbReference type="Proteomes" id="UP000034832">
    <property type="component" value="Unassembled WGS sequence"/>
</dbReference>
<dbReference type="STRING" id="211460.YH63_14710"/>
<gene>
    <name evidence="1" type="ORF">YH63_004175</name>
</gene>
<proteinExistence type="predicted"/>
<dbReference type="EMBL" id="LBIA02000001">
    <property type="protein sequence ID" value="TKT70670.1"/>
    <property type="molecule type" value="Genomic_DNA"/>
</dbReference>
<accession>A0A4U6BKA5</accession>
<organism evidence="1 2">
    <name type="scientific">Afipia massiliensis</name>
    <dbReference type="NCBI Taxonomy" id="211460"/>
    <lineage>
        <taxon>Bacteria</taxon>
        <taxon>Pseudomonadati</taxon>
        <taxon>Pseudomonadota</taxon>
        <taxon>Alphaproteobacteria</taxon>
        <taxon>Hyphomicrobiales</taxon>
        <taxon>Nitrobacteraceae</taxon>
        <taxon>Afipia</taxon>
    </lineage>
</organism>
<reference evidence="1" key="1">
    <citation type="submission" date="2019-04" db="EMBL/GenBank/DDBJ databases">
        <title>Whole genome sequencing of cave bacteria.</title>
        <authorList>
            <person name="Gan H.M."/>
            <person name="Barton H."/>
            <person name="Savka M.A."/>
        </authorList>
    </citation>
    <scope>NUCLEOTIDE SEQUENCE [LARGE SCALE GENOMIC DNA]</scope>
    <source>
        <strain evidence="1">LC387</strain>
    </source>
</reference>
<dbReference type="RefSeq" id="WP_046828695.1">
    <property type="nucleotide sequence ID" value="NZ_LBIA02000001.1"/>
</dbReference>
<dbReference type="OrthoDB" id="9926454at2"/>
<sequence>MDAGELDAGEFAKEVAKEFAMELLRHGRGLRPQAFAWERCSGTQTGLIAIRMGLEKKHLFCAAFVVLNSNFASQRRRNNFLFMPLARYINRK</sequence>
<comment type="caution">
    <text evidence="1">The sequence shown here is derived from an EMBL/GenBank/DDBJ whole genome shotgun (WGS) entry which is preliminary data.</text>
</comment>
<evidence type="ECO:0000313" key="1">
    <source>
        <dbReference type="EMBL" id="TKT70670.1"/>
    </source>
</evidence>
<protein>
    <submittedName>
        <fullName evidence="1">Uncharacterized protein</fullName>
    </submittedName>
</protein>
<keyword evidence="2" id="KW-1185">Reference proteome</keyword>
<name>A0A4U6BKA5_9BRAD</name>
<dbReference type="AlphaFoldDB" id="A0A4U6BKA5"/>